<reference evidence="3" key="1">
    <citation type="submission" date="2021-01" db="EMBL/GenBank/DDBJ databases">
        <authorList>
            <person name="Corre E."/>
            <person name="Pelletier E."/>
            <person name="Niang G."/>
            <person name="Scheremetjew M."/>
            <person name="Finn R."/>
            <person name="Kale V."/>
            <person name="Holt S."/>
            <person name="Cochrane G."/>
            <person name="Meng A."/>
            <person name="Brown T."/>
            <person name="Cohen L."/>
        </authorList>
    </citation>
    <scope>NUCLEOTIDE SEQUENCE</scope>
    <source>
        <strain evidence="3">CCMP443</strain>
    </source>
</reference>
<evidence type="ECO:0000259" key="2">
    <source>
        <dbReference type="Pfam" id="PF22740"/>
    </source>
</evidence>
<dbReference type="InterPro" id="IPR053931">
    <property type="entry name" value="RapZ_C"/>
</dbReference>
<proteinExistence type="predicted"/>
<dbReference type="AlphaFoldDB" id="A0A7S0YGR0"/>
<organism evidence="3">
    <name type="scientific">Hemiselmis tepida</name>
    <dbReference type="NCBI Taxonomy" id="464990"/>
    <lineage>
        <taxon>Eukaryota</taxon>
        <taxon>Cryptophyceae</taxon>
        <taxon>Cryptomonadales</taxon>
        <taxon>Hemiselmidaceae</taxon>
        <taxon>Hemiselmis</taxon>
    </lineage>
</organism>
<gene>
    <name evidence="3" type="ORF">HTEP1355_LOCUS29</name>
</gene>
<name>A0A7S0YGR0_9CRYP</name>
<protein>
    <recommendedName>
        <fullName evidence="2">RapZ C-terminal domain-containing protein</fullName>
    </recommendedName>
</protein>
<dbReference type="GO" id="GO:0005524">
    <property type="term" value="F:ATP binding"/>
    <property type="evidence" value="ECO:0007669"/>
    <property type="project" value="InterPro"/>
</dbReference>
<feature type="domain" description="RapZ C-terminal" evidence="2">
    <location>
        <begin position="42"/>
        <end position="164"/>
    </location>
</feature>
<feature type="region of interest" description="Disordered" evidence="1">
    <location>
        <begin position="196"/>
        <end position="218"/>
    </location>
</feature>
<sequence>MLPSYMGHVSAAPQDVPTSSFSLPEASFMKYATAAPPGGPAEVVVSSFSFKTGPPCAANLVIDVRFLPDPRLLEQEHEGITGRHEVVREFLRANGTFQPFFSELTRNAGRVVHEMGSKGCPKVLFAVGCTAGKHRSVFVAEALAEWLKENSVGSSVRVCHRDLEPRGDVSYKGNGFPDKEAAARSADVNLFEMDMDEDEDDLSPVPTRPPKSASPPGEIWGPGPVYECTYCVETMSLNIRDRAMSMPCLHAAVDTVLCNGLSNLSKLRGRRSTSDRTEPMSAVFKMRKISAAGEAQAGAYHAASL</sequence>
<dbReference type="Pfam" id="PF22740">
    <property type="entry name" value="PapZ_C"/>
    <property type="match status" value="1"/>
</dbReference>
<dbReference type="EMBL" id="HBFN01000054">
    <property type="protein sequence ID" value="CAD8775225.1"/>
    <property type="molecule type" value="Transcribed_RNA"/>
</dbReference>
<dbReference type="PANTHER" id="PTHR30448">
    <property type="entry name" value="RNASE ADAPTER PROTEIN RAPZ"/>
    <property type="match status" value="1"/>
</dbReference>
<accession>A0A7S0YGR0</accession>
<dbReference type="InterPro" id="IPR005337">
    <property type="entry name" value="RapZ-like"/>
</dbReference>
<evidence type="ECO:0000256" key="1">
    <source>
        <dbReference type="SAM" id="MobiDB-lite"/>
    </source>
</evidence>
<dbReference type="PANTHER" id="PTHR30448:SF0">
    <property type="entry name" value="RNASE ADAPTER PROTEIN RAPZ"/>
    <property type="match status" value="1"/>
</dbReference>
<evidence type="ECO:0000313" key="3">
    <source>
        <dbReference type="EMBL" id="CAD8775225.1"/>
    </source>
</evidence>